<keyword evidence="3" id="KW-1185">Reference proteome</keyword>
<evidence type="ECO:0000256" key="1">
    <source>
        <dbReference type="SAM" id="MobiDB-lite"/>
    </source>
</evidence>
<comment type="caution">
    <text evidence="2">The sequence shown here is derived from an EMBL/GenBank/DDBJ whole genome shotgun (WGS) entry which is preliminary data.</text>
</comment>
<name>A0ABR1ZHH2_9ROSI</name>
<proteinExistence type="predicted"/>
<protein>
    <submittedName>
        <fullName evidence="2">Uncharacterized protein</fullName>
    </submittedName>
</protein>
<evidence type="ECO:0000313" key="2">
    <source>
        <dbReference type="EMBL" id="KAK8479920.1"/>
    </source>
</evidence>
<gene>
    <name evidence="2" type="ORF">V6N12_047055</name>
</gene>
<feature type="region of interest" description="Disordered" evidence="1">
    <location>
        <begin position="1"/>
        <end position="29"/>
    </location>
</feature>
<evidence type="ECO:0000313" key="3">
    <source>
        <dbReference type="Proteomes" id="UP001472677"/>
    </source>
</evidence>
<dbReference type="EMBL" id="JBBPBM010002178">
    <property type="protein sequence ID" value="KAK8479920.1"/>
    <property type="molecule type" value="Genomic_DNA"/>
</dbReference>
<reference evidence="2 3" key="1">
    <citation type="journal article" date="2024" name="G3 (Bethesda)">
        <title>Genome assembly of Hibiscus sabdariffa L. provides insights into metabolisms of medicinal natural products.</title>
        <authorList>
            <person name="Kim T."/>
        </authorList>
    </citation>
    <scope>NUCLEOTIDE SEQUENCE [LARGE SCALE GENOMIC DNA]</scope>
    <source>
        <strain evidence="2">TK-2024</strain>
        <tissue evidence="2">Old leaves</tissue>
    </source>
</reference>
<dbReference type="Proteomes" id="UP001472677">
    <property type="component" value="Unassembled WGS sequence"/>
</dbReference>
<accession>A0ABR1ZHH2</accession>
<organism evidence="2 3">
    <name type="scientific">Hibiscus sabdariffa</name>
    <name type="common">roselle</name>
    <dbReference type="NCBI Taxonomy" id="183260"/>
    <lineage>
        <taxon>Eukaryota</taxon>
        <taxon>Viridiplantae</taxon>
        <taxon>Streptophyta</taxon>
        <taxon>Embryophyta</taxon>
        <taxon>Tracheophyta</taxon>
        <taxon>Spermatophyta</taxon>
        <taxon>Magnoliopsida</taxon>
        <taxon>eudicotyledons</taxon>
        <taxon>Gunneridae</taxon>
        <taxon>Pentapetalae</taxon>
        <taxon>rosids</taxon>
        <taxon>malvids</taxon>
        <taxon>Malvales</taxon>
        <taxon>Malvaceae</taxon>
        <taxon>Malvoideae</taxon>
        <taxon>Hibiscus</taxon>
    </lineage>
</organism>
<sequence length="89" mass="9856">MHASISVDQEQPPLPPEPANVEDQVASDLDSAQPLRTELILVASPSLPVLPSSTRPSKTVKMPQKYKDYQVLLMLHRRGFLTVDSCRSC</sequence>